<dbReference type="EMBL" id="VIWX01000002">
    <property type="protein sequence ID" value="TWF95465.1"/>
    <property type="molecule type" value="Genomic_DNA"/>
</dbReference>
<evidence type="ECO:0000256" key="2">
    <source>
        <dbReference type="ARBA" id="ARBA00023008"/>
    </source>
</evidence>
<dbReference type="Pfam" id="PF02583">
    <property type="entry name" value="Trns_repr_metal"/>
    <property type="match status" value="1"/>
</dbReference>
<protein>
    <submittedName>
        <fullName evidence="3">DNA-binding FrmR family transcriptional regulator</fullName>
    </submittedName>
</protein>
<evidence type="ECO:0000256" key="1">
    <source>
        <dbReference type="ARBA" id="ARBA00005428"/>
    </source>
</evidence>
<accession>A0A561U7Y5</accession>
<evidence type="ECO:0000313" key="3">
    <source>
        <dbReference type="EMBL" id="TWF95465.1"/>
    </source>
</evidence>
<proteinExistence type="inferred from homology"/>
<reference evidence="3 4" key="1">
    <citation type="submission" date="2019-06" db="EMBL/GenBank/DDBJ databases">
        <title>Sequencing the genomes of 1000 actinobacteria strains.</title>
        <authorList>
            <person name="Klenk H.-P."/>
        </authorList>
    </citation>
    <scope>NUCLEOTIDE SEQUENCE [LARGE SCALE GENOMIC DNA]</scope>
    <source>
        <strain evidence="3 4">DSM 46699</strain>
    </source>
</reference>
<name>A0A561U7Y5_9PSEU</name>
<gene>
    <name evidence="3" type="ORF">FHU35_12460</name>
</gene>
<keyword evidence="2" id="KW-0186">Copper</keyword>
<comment type="similarity">
    <text evidence="1">Belongs to the CsoR family.</text>
</comment>
<dbReference type="InterPro" id="IPR038390">
    <property type="entry name" value="Metal_Tscrpt_repr_sf"/>
</dbReference>
<dbReference type="Proteomes" id="UP000316184">
    <property type="component" value="Unassembled WGS sequence"/>
</dbReference>
<dbReference type="PANTHER" id="PTHR33677">
    <property type="entry name" value="TRANSCRIPTIONAL REPRESSOR FRMR-RELATED"/>
    <property type="match status" value="1"/>
</dbReference>
<keyword evidence="4" id="KW-1185">Reference proteome</keyword>
<dbReference type="GO" id="GO:0045892">
    <property type="term" value="P:negative regulation of DNA-templated transcription"/>
    <property type="evidence" value="ECO:0007669"/>
    <property type="project" value="UniProtKB-ARBA"/>
</dbReference>
<sequence length="92" mass="10126">MVTVEMKPEMVGDALTRLKRARGQLGGVIEAIEEGRDCAEVLTQLAAVSRALDRAGFKIVASGMRHCRQVEEDGEEPPMTEQELERLFLALA</sequence>
<dbReference type="PANTHER" id="PTHR33677:SF5">
    <property type="entry name" value="TRANSCRIPTIONAL REPRESSOR FRMR"/>
    <property type="match status" value="1"/>
</dbReference>
<keyword evidence="3" id="KW-0238">DNA-binding</keyword>
<dbReference type="CDD" id="cd10148">
    <property type="entry name" value="CsoR-like_DUF156"/>
    <property type="match status" value="1"/>
</dbReference>
<dbReference type="InterPro" id="IPR003735">
    <property type="entry name" value="Metal_Tscrpt_repr"/>
</dbReference>
<evidence type="ECO:0000313" key="4">
    <source>
        <dbReference type="Proteomes" id="UP000316184"/>
    </source>
</evidence>
<dbReference type="AlphaFoldDB" id="A0A561U7Y5"/>
<organism evidence="3 4">
    <name type="scientific">Saccharopolyspora dendranthemae</name>
    <dbReference type="NCBI Taxonomy" id="1181886"/>
    <lineage>
        <taxon>Bacteria</taxon>
        <taxon>Bacillati</taxon>
        <taxon>Actinomycetota</taxon>
        <taxon>Actinomycetes</taxon>
        <taxon>Pseudonocardiales</taxon>
        <taxon>Pseudonocardiaceae</taxon>
        <taxon>Saccharopolyspora</taxon>
    </lineage>
</organism>
<dbReference type="Gene3D" id="1.20.58.1000">
    <property type="entry name" value="Metal-sensitive repressor, helix protomer"/>
    <property type="match status" value="1"/>
</dbReference>
<dbReference type="GO" id="GO:0046872">
    <property type="term" value="F:metal ion binding"/>
    <property type="evidence" value="ECO:0007669"/>
    <property type="project" value="InterPro"/>
</dbReference>
<dbReference type="GO" id="GO:0003677">
    <property type="term" value="F:DNA binding"/>
    <property type="evidence" value="ECO:0007669"/>
    <property type="project" value="UniProtKB-KW"/>
</dbReference>
<comment type="caution">
    <text evidence="3">The sequence shown here is derived from an EMBL/GenBank/DDBJ whole genome shotgun (WGS) entry which is preliminary data.</text>
</comment>